<evidence type="ECO:0000313" key="9">
    <source>
        <dbReference type="EMBL" id="SJZ60773.1"/>
    </source>
</evidence>
<gene>
    <name evidence="9" type="ORF">SAMN02745114_01097</name>
</gene>
<protein>
    <submittedName>
        <fullName evidence="9">Uncharacterized membrane protein YcaP, DUF421 family</fullName>
    </submittedName>
</protein>
<dbReference type="AlphaFoldDB" id="A0A1T4M1C9"/>
<dbReference type="EMBL" id="FUWW01000010">
    <property type="protein sequence ID" value="SJZ60773.1"/>
    <property type="molecule type" value="Genomic_DNA"/>
</dbReference>
<comment type="similarity">
    <text evidence="2">Belongs to the UPF0702 family.</text>
</comment>
<sequence length="224" mass="24370">MSITLLRAIIIYIFITVAMRVMGKRQIGELNPQELVITILISAVATVPLENNGMPLANSLIPIAIFISFEIINSTLSMKSIKFRALIKGKPRFIIKDGKIQQGELTKLRFTIDDLTDAVRQAGVFDISQVANAIVETNGVVSVQKKSEYAPLTPKDMGIKTEGAQVPITAIVDGKAVADCFGNVNIDENEAKLIAISNGEQPQNILVMTIKNDGTAYIVAKEEQ</sequence>
<dbReference type="Proteomes" id="UP000190657">
    <property type="component" value="Unassembled WGS sequence"/>
</dbReference>
<name>A0A1T4M1C9_9FIRM</name>
<dbReference type="Gene3D" id="3.30.240.20">
    <property type="entry name" value="bsu07140 like domains"/>
    <property type="match status" value="1"/>
</dbReference>
<evidence type="ECO:0000256" key="6">
    <source>
        <dbReference type="ARBA" id="ARBA00023136"/>
    </source>
</evidence>
<keyword evidence="3" id="KW-1003">Cell membrane</keyword>
<evidence type="ECO:0000256" key="1">
    <source>
        <dbReference type="ARBA" id="ARBA00004651"/>
    </source>
</evidence>
<feature type="transmembrane region" description="Helical" evidence="7">
    <location>
        <begin position="60"/>
        <end position="78"/>
    </location>
</feature>
<evidence type="ECO:0000256" key="7">
    <source>
        <dbReference type="SAM" id="Phobius"/>
    </source>
</evidence>
<feature type="transmembrane region" description="Helical" evidence="7">
    <location>
        <begin position="6"/>
        <end position="23"/>
    </location>
</feature>
<evidence type="ECO:0000256" key="2">
    <source>
        <dbReference type="ARBA" id="ARBA00006448"/>
    </source>
</evidence>
<evidence type="ECO:0000256" key="5">
    <source>
        <dbReference type="ARBA" id="ARBA00022989"/>
    </source>
</evidence>
<evidence type="ECO:0000256" key="4">
    <source>
        <dbReference type="ARBA" id="ARBA00022692"/>
    </source>
</evidence>
<feature type="domain" description="YetF C-terminal" evidence="8">
    <location>
        <begin position="79"/>
        <end position="192"/>
    </location>
</feature>
<proteinExistence type="inferred from homology"/>
<dbReference type="RefSeq" id="WP_078768588.1">
    <property type="nucleotide sequence ID" value="NZ_FUWW01000010.1"/>
</dbReference>
<dbReference type="InterPro" id="IPR023090">
    <property type="entry name" value="UPF0702_alpha/beta_dom_sf"/>
</dbReference>
<dbReference type="InterPro" id="IPR007353">
    <property type="entry name" value="DUF421"/>
</dbReference>
<reference evidence="9 10" key="1">
    <citation type="submission" date="2017-02" db="EMBL/GenBank/DDBJ databases">
        <authorList>
            <person name="Peterson S.W."/>
        </authorList>
    </citation>
    <scope>NUCLEOTIDE SEQUENCE [LARGE SCALE GENOMIC DNA]</scope>
    <source>
        <strain evidence="9 10">ATCC 51222</strain>
    </source>
</reference>
<dbReference type="Pfam" id="PF04239">
    <property type="entry name" value="DUF421"/>
    <property type="match status" value="1"/>
</dbReference>
<keyword evidence="5 7" id="KW-1133">Transmembrane helix</keyword>
<comment type="subcellular location">
    <subcellularLocation>
        <location evidence="1">Cell membrane</location>
        <topology evidence="1">Multi-pass membrane protein</topology>
    </subcellularLocation>
</comment>
<keyword evidence="10" id="KW-1185">Reference proteome</keyword>
<keyword evidence="4 7" id="KW-0812">Transmembrane</keyword>
<evidence type="ECO:0000313" key="10">
    <source>
        <dbReference type="Proteomes" id="UP000190657"/>
    </source>
</evidence>
<evidence type="ECO:0000256" key="3">
    <source>
        <dbReference type="ARBA" id="ARBA00022475"/>
    </source>
</evidence>
<dbReference type="PANTHER" id="PTHR34582:SF6">
    <property type="entry name" value="UPF0702 TRANSMEMBRANE PROTEIN YCAP"/>
    <property type="match status" value="1"/>
</dbReference>
<evidence type="ECO:0000259" key="8">
    <source>
        <dbReference type="Pfam" id="PF04239"/>
    </source>
</evidence>
<keyword evidence="6 7" id="KW-0472">Membrane</keyword>
<organism evidence="9 10">
    <name type="scientific">Eubacterium coprostanoligenes</name>
    <dbReference type="NCBI Taxonomy" id="290054"/>
    <lineage>
        <taxon>Bacteria</taxon>
        <taxon>Bacillati</taxon>
        <taxon>Bacillota</taxon>
        <taxon>Clostridia</taxon>
        <taxon>Eubacteriales</taxon>
        <taxon>Eubacteriaceae</taxon>
        <taxon>Eubacterium</taxon>
    </lineage>
</organism>
<accession>A0A1T4M1C9</accession>
<dbReference type="OrthoDB" id="1682423at2"/>
<dbReference type="GO" id="GO:0005886">
    <property type="term" value="C:plasma membrane"/>
    <property type="evidence" value="ECO:0007669"/>
    <property type="project" value="UniProtKB-SubCell"/>
</dbReference>
<dbReference type="PANTHER" id="PTHR34582">
    <property type="entry name" value="UPF0702 TRANSMEMBRANE PROTEIN YCAP"/>
    <property type="match status" value="1"/>
</dbReference>
<dbReference type="STRING" id="290054.SAMN02745114_01097"/>